<accession>A0A1I5UNT4</accession>
<evidence type="ECO:0000313" key="6">
    <source>
        <dbReference type="EMBL" id="SFP96872.1"/>
    </source>
</evidence>
<dbReference type="AlphaFoldDB" id="A0A1I5UNT4"/>
<protein>
    <submittedName>
        <fullName evidence="6">Amino acid/polyamine/organocation transporter, APC superfamily (TC 2.A.3)</fullName>
    </submittedName>
</protein>
<dbReference type="Proteomes" id="UP000199586">
    <property type="component" value="Unassembled WGS sequence"/>
</dbReference>
<feature type="transmembrane region" description="Helical" evidence="5">
    <location>
        <begin position="155"/>
        <end position="177"/>
    </location>
</feature>
<name>A0A1I5UNT4_9SPHN</name>
<dbReference type="Pfam" id="PF13520">
    <property type="entry name" value="AA_permease_2"/>
    <property type="match status" value="1"/>
</dbReference>
<feature type="transmembrane region" description="Helical" evidence="5">
    <location>
        <begin position="321"/>
        <end position="339"/>
    </location>
</feature>
<dbReference type="Gene3D" id="1.20.1740.10">
    <property type="entry name" value="Amino acid/polyamine transporter I"/>
    <property type="match status" value="1"/>
</dbReference>
<feature type="transmembrane region" description="Helical" evidence="5">
    <location>
        <begin position="120"/>
        <end position="143"/>
    </location>
</feature>
<dbReference type="PIRSF" id="PIRSF006060">
    <property type="entry name" value="AA_transporter"/>
    <property type="match status" value="1"/>
</dbReference>
<organism evidence="6 7">
    <name type="scientific">Sphingomonas rubra</name>
    <dbReference type="NCBI Taxonomy" id="634430"/>
    <lineage>
        <taxon>Bacteria</taxon>
        <taxon>Pseudomonadati</taxon>
        <taxon>Pseudomonadota</taxon>
        <taxon>Alphaproteobacteria</taxon>
        <taxon>Sphingomonadales</taxon>
        <taxon>Sphingomonadaceae</taxon>
        <taxon>Sphingomonas</taxon>
    </lineage>
</organism>
<gene>
    <name evidence="6" type="ORF">SAMN04488241_11333</name>
</gene>
<evidence type="ECO:0000313" key="7">
    <source>
        <dbReference type="Proteomes" id="UP000199586"/>
    </source>
</evidence>
<feature type="transmembrane region" description="Helical" evidence="5">
    <location>
        <begin position="94"/>
        <end position="113"/>
    </location>
</feature>
<evidence type="ECO:0000256" key="3">
    <source>
        <dbReference type="ARBA" id="ARBA00022989"/>
    </source>
</evidence>
<dbReference type="GO" id="GO:0016020">
    <property type="term" value="C:membrane"/>
    <property type="evidence" value="ECO:0007669"/>
    <property type="project" value="UniProtKB-SubCell"/>
</dbReference>
<dbReference type="InterPro" id="IPR002293">
    <property type="entry name" value="AA/rel_permease1"/>
</dbReference>
<evidence type="ECO:0000256" key="2">
    <source>
        <dbReference type="ARBA" id="ARBA00022692"/>
    </source>
</evidence>
<keyword evidence="7" id="KW-1185">Reference proteome</keyword>
<dbReference type="GO" id="GO:0015179">
    <property type="term" value="F:L-amino acid transmembrane transporter activity"/>
    <property type="evidence" value="ECO:0007669"/>
    <property type="project" value="TreeGrafter"/>
</dbReference>
<proteinExistence type="predicted"/>
<feature type="transmembrane region" description="Helical" evidence="5">
    <location>
        <begin position="376"/>
        <end position="397"/>
    </location>
</feature>
<keyword evidence="3 5" id="KW-1133">Transmembrane helix</keyword>
<feature type="transmembrane region" description="Helical" evidence="5">
    <location>
        <begin position="290"/>
        <end position="309"/>
    </location>
</feature>
<comment type="subcellular location">
    <subcellularLocation>
        <location evidence="1">Membrane</location>
        <topology evidence="1">Multi-pass membrane protein</topology>
    </subcellularLocation>
</comment>
<feature type="transmembrane region" description="Helical" evidence="5">
    <location>
        <begin position="230"/>
        <end position="251"/>
    </location>
</feature>
<evidence type="ECO:0000256" key="1">
    <source>
        <dbReference type="ARBA" id="ARBA00004141"/>
    </source>
</evidence>
<feature type="transmembrane region" description="Helical" evidence="5">
    <location>
        <begin position="351"/>
        <end position="370"/>
    </location>
</feature>
<feature type="transmembrane region" description="Helical" evidence="5">
    <location>
        <begin position="189"/>
        <end position="210"/>
    </location>
</feature>
<dbReference type="InterPro" id="IPR050598">
    <property type="entry name" value="AminoAcid_Transporter"/>
</dbReference>
<dbReference type="PANTHER" id="PTHR11785:SF512">
    <property type="entry name" value="SOBREMESA, ISOFORM B"/>
    <property type="match status" value="1"/>
</dbReference>
<keyword evidence="4 5" id="KW-0472">Membrane</keyword>
<evidence type="ECO:0000256" key="4">
    <source>
        <dbReference type="ARBA" id="ARBA00023136"/>
    </source>
</evidence>
<dbReference type="STRING" id="634430.SAMN04488241_11333"/>
<dbReference type="PANTHER" id="PTHR11785">
    <property type="entry name" value="AMINO ACID TRANSPORTER"/>
    <property type="match status" value="1"/>
</dbReference>
<evidence type="ECO:0000256" key="5">
    <source>
        <dbReference type="SAM" id="Phobius"/>
    </source>
</evidence>
<feature type="transmembrane region" description="Helical" evidence="5">
    <location>
        <begin position="12"/>
        <end position="34"/>
    </location>
</feature>
<dbReference type="EMBL" id="FOXP01000013">
    <property type="protein sequence ID" value="SFP96872.1"/>
    <property type="molecule type" value="Genomic_DNA"/>
</dbReference>
<reference evidence="6 7" key="1">
    <citation type="submission" date="2016-10" db="EMBL/GenBank/DDBJ databases">
        <authorList>
            <person name="de Groot N.N."/>
        </authorList>
    </citation>
    <scope>NUCLEOTIDE SEQUENCE [LARGE SCALE GENOMIC DNA]</scope>
    <source>
        <strain evidence="6 7">CGMCC 1.9113</strain>
    </source>
</reference>
<sequence length="404" mass="42324">MVAGAATSEAMFLGTWALGGLLSIIGALCYAELASSHPNAGGDFHFLELAFGRNLAFLYGWARLTVIQTGSLALLAYVFGDYLAALWPAGPNASSVYAAALVIGLSGLNWLGIRQGAGTQFWLTCAEVLGLVAVIIAGLFFAPEAVRLPRAEREGSLGLVLVFVLLTYGGWSEVAYISAELRDARRRMAPVMVTGLGLVTLLYVLVNWAYLRALGLDGVAGSEAVAADVMARAFGPAGAALISLIIAIAALTSANATVITGARTSYALGRAFPRLCWLGRWSATRDTPGNAVLLQGAIAVILVAGATFGRDGFSAVVEYTAPVFWFFLLMVGAAVFVLRRRAPPPPGCFRVPLYPLIPSLFCATSAYLLYSSIAYTGASALVGVVVLALGGLLLLLVRTPPTRQ</sequence>
<keyword evidence="2 5" id="KW-0812">Transmembrane</keyword>